<dbReference type="Pfam" id="PF00092">
    <property type="entry name" value="VWA"/>
    <property type="match status" value="1"/>
</dbReference>
<dbReference type="InterPro" id="IPR036465">
    <property type="entry name" value="vWFA_dom_sf"/>
</dbReference>
<dbReference type="EMBL" id="MU826378">
    <property type="protein sequence ID" value="KAJ7377471.1"/>
    <property type="molecule type" value="Genomic_DNA"/>
</dbReference>
<dbReference type="PANTHER" id="PTHR24020">
    <property type="entry name" value="COLLAGEN ALPHA"/>
    <property type="match status" value="1"/>
</dbReference>
<dbReference type="Gene3D" id="3.10.100.10">
    <property type="entry name" value="Mannose-Binding Protein A, subunit A"/>
    <property type="match status" value="1"/>
</dbReference>
<dbReference type="SUPFAM" id="SSF53300">
    <property type="entry name" value="vWA-like"/>
    <property type="match status" value="1"/>
</dbReference>
<dbReference type="OrthoDB" id="5945752at2759"/>
<dbReference type="SUPFAM" id="SSF56436">
    <property type="entry name" value="C-type lectin-like"/>
    <property type="match status" value="1"/>
</dbReference>
<dbReference type="Proteomes" id="UP001163046">
    <property type="component" value="Unassembled WGS sequence"/>
</dbReference>
<dbReference type="InterPro" id="IPR016186">
    <property type="entry name" value="C-type_lectin-like/link_sf"/>
</dbReference>
<proteinExistence type="predicted"/>
<dbReference type="InterPro" id="IPR016187">
    <property type="entry name" value="CTDL_fold"/>
</dbReference>
<protein>
    <recommendedName>
        <fullName evidence="2">VWFA domain-containing protein</fullName>
    </recommendedName>
</protein>
<dbReference type="PROSITE" id="PS50234">
    <property type="entry name" value="VWFA"/>
    <property type="match status" value="1"/>
</dbReference>
<dbReference type="SMART" id="SM00327">
    <property type="entry name" value="VWA"/>
    <property type="match status" value="1"/>
</dbReference>
<evidence type="ECO:0000313" key="3">
    <source>
        <dbReference type="EMBL" id="KAJ7377471.1"/>
    </source>
</evidence>
<feature type="domain" description="VWFA" evidence="2">
    <location>
        <begin position="82"/>
        <end position="261"/>
    </location>
</feature>
<dbReference type="InterPro" id="IPR002035">
    <property type="entry name" value="VWF_A"/>
</dbReference>
<dbReference type="PANTHER" id="PTHR24020:SF20">
    <property type="entry name" value="PH DOMAIN-CONTAINING PROTEIN"/>
    <property type="match status" value="1"/>
</dbReference>
<sequence length="281" mass="31205">MLQSTDKECASIAPFPDSNPSKVTKKNSAFWAPGQSNTESYDEYEICIALKSTGDLADWTEGDCYEPKGYICKIEVCNQRADIGFLVDASISVGLSGFRKSKDFIKFVLQRFKISEIGIHIGLIRYSTRANVIFDFDEHYTTTDINTAIHRMRYVRGTTRTDRGLRLARNKLFLEKPEGSSRPNIPKFLVVMTDGISRLPRITALEAAELKKRGVHVVVVGIGHLLAKNELLGMATSPEDVITATSFASLKKIVAVTKEKVCGGELQLISSKQAKRKTSLH</sequence>
<evidence type="ECO:0000256" key="1">
    <source>
        <dbReference type="SAM" id="MobiDB-lite"/>
    </source>
</evidence>
<dbReference type="PRINTS" id="PR00453">
    <property type="entry name" value="VWFADOMAIN"/>
</dbReference>
<comment type="caution">
    <text evidence="3">The sequence shown here is derived from an EMBL/GenBank/DDBJ whole genome shotgun (WGS) entry which is preliminary data.</text>
</comment>
<evidence type="ECO:0000259" key="2">
    <source>
        <dbReference type="PROSITE" id="PS50234"/>
    </source>
</evidence>
<dbReference type="AlphaFoldDB" id="A0A9X0CVV3"/>
<evidence type="ECO:0000313" key="4">
    <source>
        <dbReference type="Proteomes" id="UP001163046"/>
    </source>
</evidence>
<accession>A0A9X0CVV3</accession>
<organism evidence="3 4">
    <name type="scientific">Desmophyllum pertusum</name>
    <dbReference type="NCBI Taxonomy" id="174260"/>
    <lineage>
        <taxon>Eukaryota</taxon>
        <taxon>Metazoa</taxon>
        <taxon>Cnidaria</taxon>
        <taxon>Anthozoa</taxon>
        <taxon>Hexacorallia</taxon>
        <taxon>Scleractinia</taxon>
        <taxon>Caryophylliina</taxon>
        <taxon>Caryophylliidae</taxon>
        <taxon>Desmophyllum</taxon>
    </lineage>
</organism>
<dbReference type="Gene3D" id="3.40.50.410">
    <property type="entry name" value="von Willebrand factor, type A domain"/>
    <property type="match status" value="1"/>
</dbReference>
<gene>
    <name evidence="3" type="ORF">OS493_028913</name>
</gene>
<keyword evidence="4" id="KW-1185">Reference proteome</keyword>
<name>A0A9X0CVV3_9CNID</name>
<dbReference type="InterPro" id="IPR050525">
    <property type="entry name" value="ECM_Assembly_Org"/>
</dbReference>
<feature type="region of interest" description="Disordered" evidence="1">
    <location>
        <begin position="1"/>
        <end position="26"/>
    </location>
</feature>
<reference evidence="3" key="1">
    <citation type="submission" date="2023-01" db="EMBL/GenBank/DDBJ databases">
        <title>Genome assembly of the deep-sea coral Lophelia pertusa.</title>
        <authorList>
            <person name="Herrera S."/>
            <person name="Cordes E."/>
        </authorList>
    </citation>
    <scope>NUCLEOTIDE SEQUENCE</scope>
    <source>
        <strain evidence="3">USNM1676648</strain>
        <tissue evidence="3">Polyp</tissue>
    </source>
</reference>